<feature type="transmembrane region" description="Helical" evidence="9">
    <location>
        <begin position="132"/>
        <end position="156"/>
    </location>
</feature>
<feature type="transmembrane region" description="Helical" evidence="9">
    <location>
        <begin position="45"/>
        <end position="65"/>
    </location>
</feature>
<sequence>MSPYSHQPLWLTKVNQALAELCGWLLIFMMLFMCIDLITRGLSKPLYGVSELAMFTMISITYLGLSHSEETHSHINVDFLLEKLPTYWQCLLNIFISSISVVTIGVITWALWNNALAAFESKQAIAGPQPILLYPVKFIMTFALALYFVQAAINGYSHLLNFHHQRNSQGV</sequence>
<dbReference type="AlphaFoldDB" id="A0A7X4LPC9"/>
<dbReference type="PANTHER" id="PTHR35011">
    <property type="entry name" value="2,3-DIKETO-L-GULONATE TRAP TRANSPORTER SMALL PERMEASE PROTEIN YIAM"/>
    <property type="match status" value="1"/>
</dbReference>
<dbReference type="Proteomes" id="UP000462621">
    <property type="component" value="Unassembled WGS sequence"/>
</dbReference>
<evidence type="ECO:0000256" key="6">
    <source>
        <dbReference type="ARBA" id="ARBA00022989"/>
    </source>
</evidence>
<comment type="subunit">
    <text evidence="9">The complex comprises the extracytoplasmic solute receptor protein and the two transmembrane proteins.</text>
</comment>
<comment type="function">
    <text evidence="9">Part of the tripartite ATP-independent periplasmic (TRAP) transport system.</text>
</comment>
<dbReference type="InterPro" id="IPR055348">
    <property type="entry name" value="DctQ"/>
</dbReference>
<dbReference type="GO" id="GO:0022857">
    <property type="term" value="F:transmembrane transporter activity"/>
    <property type="evidence" value="ECO:0007669"/>
    <property type="project" value="UniProtKB-UniRule"/>
</dbReference>
<keyword evidence="6 9" id="KW-1133">Transmembrane helix</keyword>
<name>A0A7X4LPC9_9VIBR</name>
<feature type="transmembrane region" description="Helical" evidence="9">
    <location>
        <begin position="86"/>
        <end position="112"/>
    </location>
</feature>
<comment type="subcellular location">
    <subcellularLocation>
        <location evidence="1 9">Cell inner membrane</location>
        <topology evidence="1 9">Multi-pass membrane protein</topology>
    </subcellularLocation>
</comment>
<keyword evidence="4 9" id="KW-0997">Cell inner membrane</keyword>
<dbReference type="GO" id="GO:0015740">
    <property type="term" value="P:C4-dicarboxylate transport"/>
    <property type="evidence" value="ECO:0007669"/>
    <property type="project" value="TreeGrafter"/>
</dbReference>
<evidence type="ECO:0000256" key="5">
    <source>
        <dbReference type="ARBA" id="ARBA00022692"/>
    </source>
</evidence>
<proteinExistence type="inferred from homology"/>
<gene>
    <name evidence="11" type="ORF">F9817_18365</name>
</gene>
<organism evidence="11 12">
    <name type="scientific">Vibrio eleionomae</name>
    <dbReference type="NCBI Taxonomy" id="2653505"/>
    <lineage>
        <taxon>Bacteria</taxon>
        <taxon>Pseudomonadati</taxon>
        <taxon>Pseudomonadota</taxon>
        <taxon>Gammaproteobacteria</taxon>
        <taxon>Vibrionales</taxon>
        <taxon>Vibrionaceae</taxon>
        <taxon>Vibrio</taxon>
    </lineage>
</organism>
<evidence type="ECO:0000259" key="10">
    <source>
        <dbReference type="Pfam" id="PF04290"/>
    </source>
</evidence>
<evidence type="ECO:0000256" key="4">
    <source>
        <dbReference type="ARBA" id="ARBA00022519"/>
    </source>
</evidence>
<evidence type="ECO:0000256" key="7">
    <source>
        <dbReference type="ARBA" id="ARBA00023136"/>
    </source>
</evidence>
<evidence type="ECO:0000256" key="8">
    <source>
        <dbReference type="ARBA" id="ARBA00038436"/>
    </source>
</evidence>
<feature type="domain" description="Tripartite ATP-independent periplasmic transporters DctQ component" evidence="10">
    <location>
        <begin position="29"/>
        <end position="153"/>
    </location>
</feature>
<comment type="caution">
    <text evidence="11">The sequence shown here is derived from an EMBL/GenBank/DDBJ whole genome shotgun (WGS) entry which is preliminary data.</text>
</comment>
<feature type="transmembrane region" description="Helical" evidence="9">
    <location>
        <begin position="21"/>
        <end position="39"/>
    </location>
</feature>
<dbReference type="Pfam" id="PF04290">
    <property type="entry name" value="DctQ"/>
    <property type="match status" value="1"/>
</dbReference>
<keyword evidence="2 9" id="KW-0813">Transport</keyword>
<reference evidence="11 12" key="1">
    <citation type="submission" date="2019-10" db="EMBL/GenBank/DDBJ databases">
        <title>Vibrio sp. nov. isolated from a shrimp pond.</title>
        <authorList>
            <person name="Gomez-Gil B."/>
            <person name="Enciso-Ibarra J."/>
            <person name="Enciso-Ibarra K."/>
            <person name="Bolan-Mejia C."/>
        </authorList>
    </citation>
    <scope>NUCLEOTIDE SEQUENCE [LARGE SCALE GENOMIC DNA]</scope>
    <source>
        <strain evidence="11 12">CAIM 722</strain>
    </source>
</reference>
<protein>
    <recommendedName>
        <fullName evidence="9">TRAP transporter small permease protein</fullName>
    </recommendedName>
</protein>
<dbReference type="InterPro" id="IPR007387">
    <property type="entry name" value="TRAP_DctQ"/>
</dbReference>
<dbReference type="PANTHER" id="PTHR35011:SF10">
    <property type="entry name" value="TRAP TRANSPORTER SMALL PERMEASE PROTEIN"/>
    <property type="match status" value="1"/>
</dbReference>
<evidence type="ECO:0000256" key="1">
    <source>
        <dbReference type="ARBA" id="ARBA00004429"/>
    </source>
</evidence>
<evidence type="ECO:0000256" key="2">
    <source>
        <dbReference type="ARBA" id="ARBA00022448"/>
    </source>
</evidence>
<comment type="similarity">
    <text evidence="8 9">Belongs to the TRAP transporter small permease family.</text>
</comment>
<evidence type="ECO:0000256" key="3">
    <source>
        <dbReference type="ARBA" id="ARBA00022475"/>
    </source>
</evidence>
<evidence type="ECO:0000313" key="11">
    <source>
        <dbReference type="EMBL" id="MZI95146.1"/>
    </source>
</evidence>
<dbReference type="GO" id="GO:0005886">
    <property type="term" value="C:plasma membrane"/>
    <property type="evidence" value="ECO:0007669"/>
    <property type="project" value="UniProtKB-SubCell"/>
</dbReference>
<evidence type="ECO:0000313" key="12">
    <source>
        <dbReference type="Proteomes" id="UP000462621"/>
    </source>
</evidence>
<evidence type="ECO:0000256" key="9">
    <source>
        <dbReference type="RuleBase" id="RU369079"/>
    </source>
</evidence>
<dbReference type="EMBL" id="WEKT01000046">
    <property type="protein sequence ID" value="MZI95146.1"/>
    <property type="molecule type" value="Genomic_DNA"/>
</dbReference>
<keyword evidence="5 9" id="KW-0812">Transmembrane</keyword>
<keyword evidence="12" id="KW-1185">Reference proteome</keyword>
<dbReference type="RefSeq" id="WP_161157626.1">
    <property type="nucleotide sequence ID" value="NZ_WEKT01000046.1"/>
</dbReference>
<keyword evidence="3" id="KW-1003">Cell membrane</keyword>
<keyword evidence="7 9" id="KW-0472">Membrane</keyword>
<accession>A0A7X4LPC9</accession>